<organism evidence="1 2">
    <name type="scientific">Stenomitos frigidus ULC18</name>
    <dbReference type="NCBI Taxonomy" id="2107698"/>
    <lineage>
        <taxon>Bacteria</taxon>
        <taxon>Bacillati</taxon>
        <taxon>Cyanobacteriota</taxon>
        <taxon>Cyanophyceae</taxon>
        <taxon>Leptolyngbyales</taxon>
        <taxon>Leptolyngbyaceae</taxon>
        <taxon>Stenomitos</taxon>
    </lineage>
</organism>
<proteinExistence type="predicted"/>
<dbReference type="AlphaFoldDB" id="A0A2T1DVV2"/>
<evidence type="ECO:0000313" key="2">
    <source>
        <dbReference type="Proteomes" id="UP000239576"/>
    </source>
</evidence>
<dbReference type="Proteomes" id="UP000239576">
    <property type="component" value="Unassembled WGS sequence"/>
</dbReference>
<evidence type="ECO:0008006" key="3">
    <source>
        <dbReference type="Google" id="ProtNLM"/>
    </source>
</evidence>
<keyword evidence="2" id="KW-1185">Reference proteome</keyword>
<evidence type="ECO:0000313" key="1">
    <source>
        <dbReference type="EMBL" id="PSB24617.1"/>
    </source>
</evidence>
<accession>A0A2T1DVV2</accession>
<reference evidence="1 2" key="2">
    <citation type="submission" date="2018-03" db="EMBL/GenBank/DDBJ databases">
        <title>The ancient ancestry and fast evolution of plastids.</title>
        <authorList>
            <person name="Moore K.R."/>
            <person name="Magnabosco C."/>
            <person name="Momper L."/>
            <person name="Gold D.A."/>
            <person name="Bosak T."/>
            <person name="Fournier G.P."/>
        </authorList>
    </citation>
    <scope>NUCLEOTIDE SEQUENCE [LARGE SCALE GENOMIC DNA]</scope>
    <source>
        <strain evidence="1 2">ULC18</strain>
    </source>
</reference>
<name>A0A2T1DVV2_9CYAN</name>
<dbReference type="EMBL" id="PVWK01000142">
    <property type="protein sequence ID" value="PSB24617.1"/>
    <property type="molecule type" value="Genomic_DNA"/>
</dbReference>
<gene>
    <name evidence="1" type="ORF">C7B82_26730</name>
</gene>
<reference evidence="2" key="1">
    <citation type="submission" date="2018-02" db="EMBL/GenBank/DDBJ databases">
        <authorList>
            <person name="Moore K."/>
            <person name="Momper L."/>
        </authorList>
    </citation>
    <scope>NUCLEOTIDE SEQUENCE [LARGE SCALE GENOMIC DNA]</scope>
    <source>
        <strain evidence="2">ULC18</strain>
    </source>
</reference>
<dbReference type="RefSeq" id="WP_106259856.1">
    <property type="nucleotide sequence ID" value="NZ_CAWNSW010000105.1"/>
</dbReference>
<sequence length="212" mass="23989">MTPENTESFVRSILGDDDLHPVTLTVNGQSWQGWQKGRLKEGAFKESDVFAAHLKTKANRDSVEQAWRLCHGRDIRLWINGTGSLFAIPQMPALAIPACERVGTHNSWDREEDALREVQDTLAEIYHHCPFEILYAGTASLNAAFLEPITRQQAEMFAELINRIAFETENEWLGELADRGEIEADENGVPQGNIQTLADCLQQKQALHLYWD</sequence>
<comment type="caution">
    <text evidence="1">The sequence shown here is derived from an EMBL/GenBank/DDBJ whole genome shotgun (WGS) entry which is preliminary data.</text>
</comment>
<protein>
    <recommendedName>
        <fullName evidence="3">DUF4253 domain-containing protein</fullName>
    </recommendedName>
</protein>